<keyword evidence="1" id="KW-0472">Membrane</keyword>
<keyword evidence="1" id="KW-1133">Transmembrane helix</keyword>
<reference evidence="2 3" key="1">
    <citation type="journal article" date="2020" name="BMC Genomics">
        <title>Intraspecific diversification of the crop wild relative Brassica cretica Lam. using demographic model selection.</title>
        <authorList>
            <person name="Kioukis A."/>
            <person name="Michalopoulou V.A."/>
            <person name="Briers L."/>
            <person name="Pirintsos S."/>
            <person name="Studholme D.J."/>
            <person name="Pavlidis P."/>
            <person name="Sarris P.F."/>
        </authorList>
    </citation>
    <scope>NUCLEOTIDE SEQUENCE [LARGE SCALE GENOMIC DNA]</scope>
    <source>
        <strain evidence="3">cv. PFS-1207/04</strain>
    </source>
</reference>
<protein>
    <submittedName>
        <fullName evidence="2">Uncharacterized protein</fullName>
    </submittedName>
</protein>
<dbReference type="EMBL" id="QGKV02002055">
    <property type="protein sequence ID" value="KAF3492997.1"/>
    <property type="molecule type" value="Genomic_DNA"/>
</dbReference>
<keyword evidence="3" id="KW-1185">Reference proteome</keyword>
<keyword evidence="1" id="KW-0812">Transmembrane</keyword>
<dbReference type="Proteomes" id="UP000266723">
    <property type="component" value="Unassembled WGS sequence"/>
</dbReference>
<evidence type="ECO:0000313" key="2">
    <source>
        <dbReference type="EMBL" id="KAF3492997.1"/>
    </source>
</evidence>
<evidence type="ECO:0000313" key="3">
    <source>
        <dbReference type="Proteomes" id="UP000266723"/>
    </source>
</evidence>
<gene>
    <name evidence="2" type="ORF">DY000_02052390</name>
</gene>
<sequence length="654" mass="75418">MDMSQGKSLADSIKAKLESLSSLSNQCCIYKVPNKLRRLNPDVYSPRLVSFGPFHRGKEDLQAMEEHKYRYLQSFLPRASFSLEDLVRVARTWEEDARSCYAEDVKLNSDEFVKMLVVDGSFLVELILRSRYPHLITENDRIFGKPWMITDVCRDMILIENQLPFFIVKGFFNLLTPYYQQGTPSILDMVKSHFRCFLSNIDDNMCDSEPEHFVDYLRSCYLPLAPIRLEEGISTVYNAPKATELHNAGVKFKPSETSSCLLDLKFADGVLEIPTIMVDDLTESLFRNIVVFEQCHFSEKSFFHYIRLLSCFIRSPADADLLIRSGIFLNSLGVAEDISDVFDSIFTEVIFGRKFYFQSLSENLPSYCNTPWNRWKAILRHDYFHNPWSVTSVLAALILLLLTFIQAVCSILALELNARFHLDKSVVSRSGDVSGDMNSEMYLFLVVELQIFHCNKSKDMKNLIDHGHEIMDRKSWTGKLKQRKSVPKKKGRLVGLGRRTRSVPPSSAPPPFVDPEVLTAQLKDKDDRISLLETQMAAQQAGYEAQRRLNQQMMEMMQRMYPNEGLIPRNFPRAPFLGIFRGLRSSEFSEGSVPRKFPMKILRNISSELPRIGPSESPSKYPEEVLPQYIPRSFPTNWWSSEFPRKFVSSEFRQ</sequence>
<proteinExistence type="predicted"/>
<dbReference type="InterPro" id="IPR004158">
    <property type="entry name" value="DUF247_pln"/>
</dbReference>
<evidence type="ECO:0000256" key="1">
    <source>
        <dbReference type="SAM" id="Phobius"/>
    </source>
</evidence>
<organism evidence="2 3">
    <name type="scientific">Brassica cretica</name>
    <name type="common">Mustard</name>
    <dbReference type="NCBI Taxonomy" id="69181"/>
    <lineage>
        <taxon>Eukaryota</taxon>
        <taxon>Viridiplantae</taxon>
        <taxon>Streptophyta</taxon>
        <taxon>Embryophyta</taxon>
        <taxon>Tracheophyta</taxon>
        <taxon>Spermatophyta</taxon>
        <taxon>Magnoliopsida</taxon>
        <taxon>eudicotyledons</taxon>
        <taxon>Gunneridae</taxon>
        <taxon>Pentapetalae</taxon>
        <taxon>rosids</taxon>
        <taxon>malvids</taxon>
        <taxon>Brassicales</taxon>
        <taxon>Brassicaceae</taxon>
        <taxon>Brassiceae</taxon>
        <taxon>Brassica</taxon>
    </lineage>
</organism>
<name>A0ABQ7A5P0_BRACR</name>
<dbReference type="Pfam" id="PF03140">
    <property type="entry name" value="DUF247"/>
    <property type="match status" value="1"/>
</dbReference>
<accession>A0ABQ7A5P0</accession>
<dbReference type="PANTHER" id="PTHR31170">
    <property type="entry name" value="BNAC04G53230D PROTEIN"/>
    <property type="match status" value="1"/>
</dbReference>
<feature type="transmembrane region" description="Helical" evidence="1">
    <location>
        <begin position="388"/>
        <end position="414"/>
    </location>
</feature>
<comment type="caution">
    <text evidence="2">The sequence shown here is derived from an EMBL/GenBank/DDBJ whole genome shotgun (WGS) entry which is preliminary data.</text>
</comment>
<dbReference type="PANTHER" id="PTHR31170:SF25">
    <property type="entry name" value="BNAA09G04570D PROTEIN"/>
    <property type="match status" value="1"/>
</dbReference>